<reference evidence="1" key="1">
    <citation type="submission" date="2020-11" db="EMBL/GenBank/DDBJ databases">
        <title>Enhanced detection system for hospital associated transmission using whole genome sequencing surveillance.</title>
        <authorList>
            <person name="Harrison L.H."/>
            <person name="Van Tyne D."/>
            <person name="Marsh J.W."/>
            <person name="Griffith M.P."/>
            <person name="Snyder D.J."/>
            <person name="Cooper V.S."/>
            <person name="Mustapha M."/>
        </authorList>
    </citation>
    <scope>NUCLEOTIDE SEQUENCE</scope>
    <source>
        <strain evidence="1">STEN00092</strain>
    </source>
</reference>
<evidence type="ECO:0000313" key="1">
    <source>
        <dbReference type="EMBL" id="MBH1639770.1"/>
    </source>
</evidence>
<dbReference type="EMBL" id="JADUNO010000026">
    <property type="protein sequence ID" value="MBH1639770.1"/>
    <property type="molecule type" value="Genomic_DNA"/>
</dbReference>
<sequence>MLSSCASGAKPTPVAPCRVDLSIAPAQLRAPDELPDLQAANDDALLCNHVAVARQYHALADQLRALLCSLGSQQGITLNGTAPMAPAECTATGTATARQQR</sequence>
<proteinExistence type="predicted"/>
<dbReference type="Proteomes" id="UP000616785">
    <property type="component" value="Unassembled WGS sequence"/>
</dbReference>
<comment type="caution">
    <text evidence="1">The sequence shown here is derived from an EMBL/GenBank/DDBJ whole genome shotgun (WGS) entry which is preliminary data.</text>
</comment>
<name>A0AA41CE91_STEMA</name>
<accession>A0AA41CE91</accession>
<evidence type="ECO:0000313" key="2">
    <source>
        <dbReference type="Proteomes" id="UP000616785"/>
    </source>
</evidence>
<protein>
    <submittedName>
        <fullName evidence="1">Uncharacterized protein</fullName>
    </submittedName>
</protein>
<dbReference type="AlphaFoldDB" id="A0AA41CE91"/>
<gene>
    <name evidence="1" type="ORF">I5U57_09990</name>
</gene>
<organism evidence="1 2">
    <name type="scientific">Stenotrophomonas maltophilia</name>
    <name type="common">Pseudomonas maltophilia</name>
    <name type="synonym">Xanthomonas maltophilia</name>
    <dbReference type="NCBI Taxonomy" id="40324"/>
    <lineage>
        <taxon>Bacteria</taxon>
        <taxon>Pseudomonadati</taxon>
        <taxon>Pseudomonadota</taxon>
        <taxon>Gammaproteobacteria</taxon>
        <taxon>Lysobacterales</taxon>
        <taxon>Lysobacteraceae</taxon>
        <taxon>Stenotrophomonas</taxon>
        <taxon>Stenotrophomonas maltophilia group</taxon>
    </lineage>
</organism>